<dbReference type="EMBL" id="JFHD01000003">
    <property type="protein sequence ID" value="KDR32604.1"/>
    <property type="molecule type" value="Genomic_DNA"/>
</dbReference>
<reference evidence="1 2" key="1">
    <citation type="submission" date="2014-03" db="EMBL/GenBank/DDBJ databases">
        <title>Draft Genome Sequences of Four Burkholderia Strains.</title>
        <authorList>
            <person name="Liu X.Y."/>
            <person name="Li C.X."/>
            <person name="Xu J.H."/>
        </authorList>
    </citation>
    <scope>NUCLEOTIDE SEQUENCE [LARGE SCALE GENOMIC DNA]</scope>
    <source>
        <strain evidence="1 2">OP-1</strain>
    </source>
</reference>
<evidence type="ECO:0000313" key="1">
    <source>
        <dbReference type="EMBL" id="KDR32604.1"/>
    </source>
</evidence>
<accession>A0A656QMQ0</accession>
<keyword evidence="2" id="KW-1185">Reference proteome</keyword>
<comment type="caution">
    <text evidence="1">The sequence shown here is derived from an EMBL/GenBank/DDBJ whole genome shotgun (WGS) entry which is preliminary data.</text>
</comment>
<gene>
    <name evidence="1" type="ORF">BG60_20655</name>
</gene>
<organism evidence="1 2">
    <name type="scientific">Caballeronia zhejiangensis</name>
    <dbReference type="NCBI Taxonomy" id="871203"/>
    <lineage>
        <taxon>Bacteria</taxon>
        <taxon>Pseudomonadati</taxon>
        <taxon>Pseudomonadota</taxon>
        <taxon>Betaproteobacteria</taxon>
        <taxon>Burkholderiales</taxon>
        <taxon>Burkholderiaceae</taxon>
        <taxon>Caballeronia</taxon>
    </lineage>
</organism>
<name>A0A656QMQ0_9BURK</name>
<evidence type="ECO:0000313" key="2">
    <source>
        <dbReference type="Proteomes" id="UP000027451"/>
    </source>
</evidence>
<proteinExistence type="predicted"/>
<protein>
    <submittedName>
        <fullName evidence="1">Uncharacterized protein</fullName>
    </submittedName>
</protein>
<dbReference type="Proteomes" id="UP000027451">
    <property type="component" value="Unassembled WGS sequence"/>
</dbReference>
<dbReference type="AlphaFoldDB" id="A0A656QMQ0"/>
<sequence>MYIVISKPKRRSVKAGVVHCMFISLMMFELDREPFRDRSSKCKVHAFDHRQCMCTLFAFQFDFDDAQWM</sequence>